<keyword evidence="8" id="KW-1185">Reference proteome</keyword>
<feature type="transmembrane region" description="Helical" evidence="6">
    <location>
        <begin position="343"/>
        <end position="364"/>
    </location>
</feature>
<proteinExistence type="predicted"/>
<feature type="transmembrane region" description="Helical" evidence="6">
    <location>
        <begin position="208"/>
        <end position="228"/>
    </location>
</feature>
<feature type="transmembrane region" description="Helical" evidence="6">
    <location>
        <begin position="249"/>
        <end position="273"/>
    </location>
</feature>
<feature type="transmembrane region" description="Helical" evidence="6">
    <location>
        <begin position="148"/>
        <end position="168"/>
    </location>
</feature>
<evidence type="ECO:0000256" key="5">
    <source>
        <dbReference type="ARBA" id="ARBA00023136"/>
    </source>
</evidence>
<evidence type="ECO:0000256" key="4">
    <source>
        <dbReference type="ARBA" id="ARBA00022989"/>
    </source>
</evidence>
<feature type="transmembrane region" description="Helical" evidence="6">
    <location>
        <begin position="293"/>
        <end position="322"/>
    </location>
</feature>
<dbReference type="AlphaFoldDB" id="A0A0W0VRD7"/>
<organism evidence="7 8">
    <name type="scientific">Legionella israelensis</name>
    <dbReference type="NCBI Taxonomy" id="454"/>
    <lineage>
        <taxon>Bacteria</taxon>
        <taxon>Pseudomonadati</taxon>
        <taxon>Pseudomonadota</taxon>
        <taxon>Gammaproteobacteria</taxon>
        <taxon>Legionellales</taxon>
        <taxon>Legionellaceae</taxon>
        <taxon>Legionella</taxon>
    </lineage>
</organism>
<feature type="transmembrane region" description="Helical" evidence="6">
    <location>
        <begin position="88"/>
        <end position="106"/>
    </location>
</feature>
<protein>
    <submittedName>
        <fullName evidence="7">Amino acid transporter PotE</fullName>
    </submittedName>
</protein>
<dbReference type="InterPro" id="IPR002293">
    <property type="entry name" value="AA/rel_permease1"/>
</dbReference>
<dbReference type="RefSeq" id="WP_058501835.1">
    <property type="nucleotide sequence ID" value="NZ_CAAAJA010000034.1"/>
</dbReference>
<feature type="transmembrane region" description="Helical" evidence="6">
    <location>
        <begin position="180"/>
        <end position="196"/>
    </location>
</feature>
<dbReference type="Pfam" id="PF13520">
    <property type="entry name" value="AA_permease_2"/>
    <property type="match status" value="1"/>
</dbReference>
<dbReference type="EMBL" id="LNYH01000085">
    <property type="protein sequence ID" value="KTD22509.1"/>
    <property type="molecule type" value="Genomic_DNA"/>
</dbReference>
<keyword evidence="4 6" id="KW-1133">Transmembrane helix</keyword>
<dbReference type="GO" id="GO:0015171">
    <property type="term" value="F:amino acid transmembrane transporter activity"/>
    <property type="evidence" value="ECO:0007669"/>
    <property type="project" value="TreeGrafter"/>
</dbReference>
<feature type="transmembrane region" description="Helical" evidence="6">
    <location>
        <begin position="427"/>
        <end position="445"/>
    </location>
</feature>
<dbReference type="PANTHER" id="PTHR43243">
    <property type="entry name" value="INNER MEMBRANE TRANSPORTER YGJI-RELATED"/>
    <property type="match status" value="1"/>
</dbReference>
<feature type="transmembrane region" description="Helical" evidence="6">
    <location>
        <begin position="56"/>
        <end position="76"/>
    </location>
</feature>
<dbReference type="GO" id="GO:0016020">
    <property type="term" value="C:membrane"/>
    <property type="evidence" value="ECO:0007669"/>
    <property type="project" value="UniProtKB-SubCell"/>
</dbReference>
<dbReference type="PANTHER" id="PTHR43243:SF4">
    <property type="entry name" value="CATIONIC AMINO ACID TRANSPORTER 4"/>
    <property type="match status" value="1"/>
</dbReference>
<dbReference type="Gene3D" id="1.20.1740.10">
    <property type="entry name" value="Amino acid/polyamine transporter I"/>
    <property type="match status" value="1"/>
</dbReference>
<feature type="transmembrane region" description="Helical" evidence="6">
    <location>
        <begin position="404"/>
        <end position="421"/>
    </location>
</feature>
<comment type="subcellular location">
    <subcellularLocation>
        <location evidence="1">Membrane</location>
        <topology evidence="1">Multi-pass membrane protein</topology>
    </subcellularLocation>
</comment>
<dbReference type="OrthoDB" id="9804700at2"/>
<keyword evidence="5 6" id="KW-0472">Membrane</keyword>
<keyword evidence="3 6" id="KW-0812">Transmembrane</keyword>
<accession>A0A0W0VRD7</accession>
<sequence>MGLFRKKAIRCSADTEYHLAKCLSALDLTFLGVGAIIGAGIFVLTGIVAATQTGPAIIFSYILAGLACAFSALSYAELAAAIGGCGSAYGYAYAGFGELIAWVVGWDLLLEYSIAVSAVSVGWSGYAKDILKAVHLQLPTVLLVGPDGIFNVLAFLIISLLTVLLVIGVKSSARFNNAMVLVKLLVILLFIIVAATEVKLDNWTPFNPFGWSGVVEGGALIFFAYIGFDAVSTAAEEAKNPQKDLPIGILASLFICTVIYMIVSGLLTGIVPYSELNVSSPISRAMLILGHKVIAAMIAVGAIAGLTTVMLVLFYGLTRVFFAMARDGLLPRFFAVTHPKTRTPIRIIVTCGLLMATVSALVSISSLAELVNVGTLFAFIIVCAGVIVLRYTQPELERPFKTPFMPYVPILGILSCAYLIYNLPVITMLRFAVWMAIGVVIYFLFGRNNSVLQSEKACLTNGS</sequence>
<comment type="caution">
    <text evidence="7">The sequence shown here is derived from an EMBL/GenBank/DDBJ whole genome shotgun (WGS) entry which is preliminary data.</text>
</comment>
<evidence type="ECO:0000256" key="1">
    <source>
        <dbReference type="ARBA" id="ARBA00004141"/>
    </source>
</evidence>
<evidence type="ECO:0000313" key="7">
    <source>
        <dbReference type="EMBL" id="KTD22509.1"/>
    </source>
</evidence>
<evidence type="ECO:0000313" key="8">
    <source>
        <dbReference type="Proteomes" id="UP000054761"/>
    </source>
</evidence>
<dbReference type="STRING" id="454.Lisr_1481"/>
<name>A0A0W0VRD7_9GAMM</name>
<evidence type="ECO:0000256" key="3">
    <source>
        <dbReference type="ARBA" id="ARBA00022692"/>
    </source>
</evidence>
<keyword evidence="2" id="KW-0813">Transport</keyword>
<evidence type="ECO:0000256" key="2">
    <source>
        <dbReference type="ARBA" id="ARBA00022448"/>
    </source>
</evidence>
<evidence type="ECO:0000256" key="6">
    <source>
        <dbReference type="SAM" id="Phobius"/>
    </source>
</evidence>
<dbReference type="PATRIC" id="fig|454.4.peg.1612"/>
<feature type="transmembrane region" description="Helical" evidence="6">
    <location>
        <begin position="370"/>
        <end position="392"/>
    </location>
</feature>
<gene>
    <name evidence="7" type="ORF">Lisr_1481</name>
</gene>
<dbReference type="Proteomes" id="UP000054761">
    <property type="component" value="Unassembled WGS sequence"/>
</dbReference>
<dbReference type="PIRSF" id="PIRSF006060">
    <property type="entry name" value="AA_transporter"/>
    <property type="match status" value="1"/>
</dbReference>
<reference evidence="7 8" key="1">
    <citation type="submission" date="2015-11" db="EMBL/GenBank/DDBJ databases">
        <title>Genomic analysis of 38 Legionella species identifies large and diverse effector repertoires.</title>
        <authorList>
            <person name="Burstein D."/>
            <person name="Amaro F."/>
            <person name="Zusman T."/>
            <person name="Lifshitz Z."/>
            <person name="Cohen O."/>
            <person name="Gilbert J.A."/>
            <person name="Pupko T."/>
            <person name="Shuman H.A."/>
            <person name="Segal G."/>
        </authorList>
    </citation>
    <scope>NUCLEOTIDE SEQUENCE [LARGE SCALE GENOMIC DNA]</scope>
    <source>
        <strain evidence="7 8">Bercovier 4</strain>
    </source>
</reference>
<feature type="transmembrane region" description="Helical" evidence="6">
    <location>
        <begin position="28"/>
        <end position="50"/>
    </location>
</feature>